<dbReference type="HAMAP" id="MF_00741">
    <property type="entry name" value="AIRS"/>
    <property type="match status" value="1"/>
</dbReference>
<dbReference type="UniPathway" id="UPA00074">
    <property type="reaction ID" value="UER00129"/>
</dbReference>
<keyword evidence="6" id="KW-0067">ATP-binding</keyword>
<dbReference type="InterPro" id="IPR036676">
    <property type="entry name" value="PurM-like_C_sf"/>
</dbReference>
<dbReference type="FunFam" id="3.90.650.10:FF:000001">
    <property type="entry name" value="Phosphoribosylformylglycinamidine cyclo-ligase"/>
    <property type="match status" value="1"/>
</dbReference>
<comment type="pathway">
    <text evidence="1">Purine metabolism; IMP biosynthesis via de novo pathway; 5-amino-1-(5-phospho-D-ribosyl)imidazole from N(2)-formyl-N(1)-(5-phospho-D-ribosyl)glycinamide: step 2/2.</text>
</comment>
<evidence type="ECO:0000256" key="8">
    <source>
        <dbReference type="ARBA" id="ARBA00032931"/>
    </source>
</evidence>
<sequence>MTNTVAAANAEISRCVAASSRPIFDEPTIATQTPLVIRPYRLFSQRFPLLSLSLLERNSISSSRLRSMPNDSDASGGLTYKDAGVDIDAGSELVRRIAKMAPGIGGFGGLYPLGDSFLVAGTDGVGTKLKLAFETGIHETIGIDLVAMSVNDIVTSGAKPLFFLDYFATSHLDVDLAEKVIKGIVDGCQQSDCALLGGETAEMPDFYAKGEYDLSGFAVGIVKKDSVIDGKNIVAGDVLIGLPSSGVHSNGFSLVRRVLARSGLSLKDQLPGAAVTLGEALMAPTVIYVKQVLDIIGKGGVKGIAHITGGGFTDNIPRVFPEGLGAVIYKDSWNVPAVFKWIQQAGKIEDAEMSRTFNMGIGMVLVMSKEASQRILEDANGAYTAYRIGEVVNGEGVSYHWQKCSFDIYSRL</sequence>
<evidence type="ECO:0000256" key="7">
    <source>
        <dbReference type="ARBA" id="ARBA00031908"/>
    </source>
</evidence>
<dbReference type="SUPFAM" id="SSF55326">
    <property type="entry name" value="PurM N-terminal domain-like"/>
    <property type="match status" value="1"/>
</dbReference>
<feature type="domain" description="PurM-like N-terminal" evidence="10">
    <location>
        <begin position="114"/>
        <end position="222"/>
    </location>
</feature>
<dbReference type="EMBL" id="CM017646">
    <property type="protein sequence ID" value="TYJ09175.1"/>
    <property type="molecule type" value="Genomic_DNA"/>
</dbReference>
<evidence type="ECO:0000256" key="6">
    <source>
        <dbReference type="ARBA" id="ARBA00022840"/>
    </source>
</evidence>
<accession>A0A5D2X4Z9</accession>
<dbReference type="GO" id="GO:0004641">
    <property type="term" value="F:phosphoribosylformylglycinamidine cyclo-ligase activity"/>
    <property type="evidence" value="ECO:0007669"/>
    <property type="project" value="UniProtKB-EC"/>
</dbReference>
<protein>
    <recommendedName>
        <fullName evidence="3">phosphoribosylformylglycinamidine cyclo-ligase</fullName>
        <ecNumber evidence="3">6.3.3.1</ecNumber>
    </recommendedName>
    <alternativeName>
        <fullName evidence="8">AIR synthase</fullName>
    </alternativeName>
    <alternativeName>
        <fullName evidence="7">Phosphoribosyl-aminoimidazole synthetase</fullName>
    </alternativeName>
</protein>
<gene>
    <name evidence="12" type="ORF">E1A91_A11G122600v1</name>
</gene>
<dbReference type="GO" id="GO:0005524">
    <property type="term" value="F:ATP binding"/>
    <property type="evidence" value="ECO:0007669"/>
    <property type="project" value="UniProtKB-KW"/>
</dbReference>
<dbReference type="GO" id="GO:0006189">
    <property type="term" value="P:'de novo' IMP biosynthetic process"/>
    <property type="evidence" value="ECO:0007669"/>
    <property type="project" value="UniProtKB-UniPathway"/>
</dbReference>
<evidence type="ECO:0000256" key="1">
    <source>
        <dbReference type="ARBA" id="ARBA00004686"/>
    </source>
</evidence>
<dbReference type="InterPro" id="IPR016188">
    <property type="entry name" value="PurM-like_N"/>
</dbReference>
<dbReference type="PANTHER" id="PTHR10520">
    <property type="entry name" value="TRIFUNCTIONAL PURINE BIOSYNTHETIC PROTEIN ADENOSINE-3-RELATED"/>
    <property type="match status" value="1"/>
</dbReference>
<comment type="similarity">
    <text evidence="2">Belongs to the AIR synthase family.</text>
</comment>
<evidence type="ECO:0000259" key="11">
    <source>
        <dbReference type="Pfam" id="PF02769"/>
    </source>
</evidence>
<evidence type="ECO:0000259" key="10">
    <source>
        <dbReference type="Pfam" id="PF00586"/>
    </source>
</evidence>
<keyword evidence="13" id="KW-1185">Reference proteome</keyword>
<proteinExistence type="inferred from homology"/>
<keyword evidence="4" id="KW-0436">Ligase</keyword>
<dbReference type="GO" id="GO:0004637">
    <property type="term" value="F:phosphoribosylamine-glycine ligase activity"/>
    <property type="evidence" value="ECO:0007669"/>
    <property type="project" value="TreeGrafter"/>
</dbReference>
<dbReference type="GO" id="GO:0005829">
    <property type="term" value="C:cytosol"/>
    <property type="evidence" value="ECO:0007669"/>
    <property type="project" value="TreeGrafter"/>
</dbReference>
<dbReference type="Proteomes" id="UP000323597">
    <property type="component" value="Chromosome A11"/>
</dbReference>
<evidence type="ECO:0000256" key="2">
    <source>
        <dbReference type="ARBA" id="ARBA00010280"/>
    </source>
</evidence>
<dbReference type="GO" id="GO:0046084">
    <property type="term" value="P:adenine biosynthetic process"/>
    <property type="evidence" value="ECO:0007669"/>
    <property type="project" value="TreeGrafter"/>
</dbReference>
<dbReference type="AlphaFoldDB" id="A0A5D2X4Z9"/>
<evidence type="ECO:0000256" key="3">
    <source>
        <dbReference type="ARBA" id="ARBA00013047"/>
    </source>
</evidence>
<dbReference type="InterPro" id="IPR036921">
    <property type="entry name" value="PurM-like_N_sf"/>
</dbReference>
<dbReference type="CDD" id="cd02196">
    <property type="entry name" value="PurM"/>
    <property type="match status" value="1"/>
</dbReference>
<comment type="catalytic activity">
    <reaction evidence="9">
        <text>2-formamido-N(1)-(5-O-phospho-beta-D-ribosyl)acetamidine + ATP = 5-amino-1-(5-phospho-beta-D-ribosyl)imidazole + ADP + phosphate + H(+)</text>
        <dbReference type="Rhea" id="RHEA:23032"/>
        <dbReference type="ChEBI" id="CHEBI:15378"/>
        <dbReference type="ChEBI" id="CHEBI:30616"/>
        <dbReference type="ChEBI" id="CHEBI:43474"/>
        <dbReference type="ChEBI" id="CHEBI:137981"/>
        <dbReference type="ChEBI" id="CHEBI:147287"/>
        <dbReference type="ChEBI" id="CHEBI:456216"/>
        <dbReference type="EC" id="6.3.3.1"/>
    </reaction>
</comment>
<dbReference type="FunFam" id="3.30.1330.10:FF:000001">
    <property type="entry name" value="Phosphoribosylformylglycinamidine cyclo-ligase"/>
    <property type="match status" value="1"/>
</dbReference>
<dbReference type="EC" id="6.3.3.1" evidence="3"/>
<dbReference type="InterPro" id="IPR004733">
    <property type="entry name" value="PurM_cligase"/>
</dbReference>
<dbReference type="Gene3D" id="3.30.1330.10">
    <property type="entry name" value="PurM-like, N-terminal domain"/>
    <property type="match status" value="1"/>
</dbReference>
<dbReference type="Pfam" id="PF00586">
    <property type="entry name" value="AIRS"/>
    <property type="match status" value="1"/>
</dbReference>
<dbReference type="InterPro" id="IPR010918">
    <property type="entry name" value="PurM-like_C_dom"/>
</dbReference>
<dbReference type="PANTHER" id="PTHR10520:SF12">
    <property type="entry name" value="TRIFUNCTIONAL PURINE BIOSYNTHETIC PROTEIN ADENOSINE-3"/>
    <property type="match status" value="1"/>
</dbReference>
<keyword evidence="5" id="KW-0547">Nucleotide-binding</keyword>
<evidence type="ECO:0000313" key="13">
    <source>
        <dbReference type="Proteomes" id="UP000323597"/>
    </source>
</evidence>
<evidence type="ECO:0000313" key="12">
    <source>
        <dbReference type="EMBL" id="TYJ09175.1"/>
    </source>
</evidence>
<dbReference type="NCBIfam" id="TIGR00878">
    <property type="entry name" value="purM"/>
    <property type="match status" value="1"/>
</dbReference>
<name>A0A5D2X4Z9_GOSMU</name>
<evidence type="ECO:0000256" key="5">
    <source>
        <dbReference type="ARBA" id="ARBA00022741"/>
    </source>
</evidence>
<feature type="domain" description="PurM-like C-terminal" evidence="11">
    <location>
        <begin position="235"/>
        <end position="401"/>
    </location>
</feature>
<evidence type="ECO:0000256" key="4">
    <source>
        <dbReference type="ARBA" id="ARBA00022598"/>
    </source>
</evidence>
<dbReference type="Gene3D" id="3.90.650.10">
    <property type="entry name" value="PurM-like C-terminal domain"/>
    <property type="match status" value="1"/>
</dbReference>
<dbReference type="SUPFAM" id="SSF56042">
    <property type="entry name" value="PurM C-terminal domain-like"/>
    <property type="match status" value="1"/>
</dbReference>
<evidence type="ECO:0000256" key="9">
    <source>
        <dbReference type="ARBA" id="ARBA00049057"/>
    </source>
</evidence>
<reference evidence="12 13" key="1">
    <citation type="submission" date="2019-07" db="EMBL/GenBank/DDBJ databases">
        <title>WGS assembly of Gossypium mustelinum.</title>
        <authorList>
            <person name="Chen Z.J."/>
            <person name="Sreedasyam A."/>
            <person name="Ando A."/>
            <person name="Song Q."/>
            <person name="De L."/>
            <person name="Hulse-Kemp A."/>
            <person name="Ding M."/>
            <person name="Ye W."/>
            <person name="Kirkbride R."/>
            <person name="Jenkins J."/>
            <person name="Plott C."/>
            <person name="Lovell J."/>
            <person name="Lin Y.-M."/>
            <person name="Vaughn R."/>
            <person name="Liu B."/>
            <person name="Li W."/>
            <person name="Simpson S."/>
            <person name="Scheffler B."/>
            <person name="Saski C."/>
            <person name="Grover C."/>
            <person name="Hu G."/>
            <person name="Conover J."/>
            <person name="Carlson J."/>
            <person name="Shu S."/>
            <person name="Boston L."/>
            <person name="Williams M."/>
            <person name="Peterson D."/>
            <person name="Mcgee K."/>
            <person name="Jones D."/>
            <person name="Wendel J."/>
            <person name="Stelly D."/>
            <person name="Grimwood J."/>
            <person name="Schmutz J."/>
        </authorList>
    </citation>
    <scope>NUCLEOTIDE SEQUENCE [LARGE SCALE GENOMIC DNA]</scope>
    <source>
        <strain evidence="12">1408120.09</strain>
    </source>
</reference>
<organism evidence="12 13">
    <name type="scientific">Gossypium mustelinum</name>
    <name type="common">Cotton</name>
    <name type="synonym">Gossypium caicoense</name>
    <dbReference type="NCBI Taxonomy" id="34275"/>
    <lineage>
        <taxon>Eukaryota</taxon>
        <taxon>Viridiplantae</taxon>
        <taxon>Streptophyta</taxon>
        <taxon>Embryophyta</taxon>
        <taxon>Tracheophyta</taxon>
        <taxon>Spermatophyta</taxon>
        <taxon>Magnoliopsida</taxon>
        <taxon>eudicotyledons</taxon>
        <taxon>Gunneridae</taxon>
        <taxon>Pentapetalae</taxon>
        <taxon>rosids</taxon>
        <taxon>malvids</taxon>
        <taxon>Malvales</taxon>
        <taxon>Malvaceae</taxon>
        <taxon>Malvoideae</taxon>
        <taxon>Gossypium</taxon>
    </lineage>
</organism>
<dbReference type="Pfam" id="PF02769">
    <property type="entry name" value="AIRS_C"/>
    <property type="match status" value="1"/>
</dbReference>